<keyword evidence="3" id="KW-1133">Transmembrane helix</keyword>
<feature type="transmembrane region" description="Helical" evidence="3">
    <location>
        <begin position="136"/>
        <end position="155"/>
    </location>
</feature>
<keyword evidence="1 2" id="KW-0808">Transferase</keyword>
<keyword evidence="3" id="KW-0472">Membrane</keyword>
<evidence type="ECO:0000256" key="1">
    <source>
        <dbReference type="ARBA" id="ARBA00022679"/>
    </source>
</evidence>
<dbReference type="GO" id="GO:0016020">
    <property type="term" value="C:membrane"/>
    <property type="evidence" value="ECO:0007669"/>
    <property type="project" value="InterPro"/>
</dbReference>
<reference evidence="4" key="1">
    <citation type="journal article" date="2020" name="mSystems">
        <title>Genome- and Community-Level Interaction Insights into Carbon Utilization and Element Cycling Functions of Hydrothermarchaeota in Hydrothermal Sediment.</title>
        <authorList>
            <person name="Zhou Z."/>
            <person name="Liu Y."/>
            <person name="Xu W."/>
            <person name="Pan J."/>
            <person name="Luo Z.H."/>
            <person name="Li M."/>
        </authorList>
    </citation>
    <scope>NUCLEOTIDE SEQUENCE [LARGE SCALE GENOMIC DNA]</scope>
    <source>
        <strain evidence="4">SpSt-548</strain>
    </source>
</reference>
<feature type="transmembrane region" description="Helical" evidence="3">
    <location>
        <begin position="167"/>
        <end position="190"/>
    </location>
</feature>
<dbReference type="InterPro" id="IPR000462">
    <property type="entry name" value="CDP-OH_P_trans"/>
</dbReference>
<dbReference type="Pfam" id="PF01066">
    <property type="entry name" value="CDP-OH_P_transf"/>
    <property type="match status" value="1"/>
</dbReference>
<proteinExistence type="inferred from homology"/>
<comment type="caution">
    <text evidence="4">The sequence shown here is derived from an EMBL/GenBank/DDBJ whole genome shotgun (WGS) entry which is preliminary data.</text>
</comment>
<feature type="transmembrane region" description="Helical" evidence="3">
    <location>
        <begin position="6"/>
        <end position="25"/>
    </location>
</feature>
<dbReference type="GO" id="GO:0016780">
    <property type="term" value="F:phosphotransferase activity, for other substituted phosphate groups"/>
    <property type="evidence" value="ECO:0007669"/>
    <property type="project" value="InterPro"/>
</dbReference>
<dbReference type="EMBL" id="DSXI01000441">
    <property type="protein sequence ID" value="HGS05573.1"/>
    <property type="molecule type" value="Genomic_DNA"/>
</dbReference>
<sequence>MLLANLITLARLPVLLAVLGFLFWAPPWPHGLVGTGLLVLLFLMDWTDGWVARRRGEVTALGAVLDVALDRAVENILWIAFLKLDLVPFWVPVVFLLRSFVVDGIREVAAAQGRPGFTMMHTPLGRFLVASRFMRALYGLAKGVTFASLFLYHSFTARHPFLGGPWSAVNTCLIWFTVALCLLRGLPVVLDGRLYFRRNTSTPS</sequence>
<evidence type="ECO:0000256" key="3">
    <source>
        <dbReference type="SAM" id="Phobius"/>
    </source>
</evidence>
<accession>A0A7V4G900</accession>
<feature type="transmembrane region" description="Helical" evidence="3">
    <location>
        <begin position="76"/>
        <end position="97"/>
    </location>
</feature>
<dbReference type="AlphaFoldDB" id="A0A7V4G900"/>
<dbReference type="InterPro" id="IPR043130">
    <property type="entry name" value="CDP-OH_PTrfase_TM_dom"/>
</dbReference>
<evidence type="ECO:0000256" key="2">
    <source>
        <dbReference type="RuleBase" id="RU003750"/>
    </source>
</evidence>
<gene>
    <name evidence="4" type="ORF">ENT08_07540</name>
</gene>
<protein>
    <submittedName>
        <fullName evidence="4">CDP-alcohol phosphatidyltransferase family protein</fullName>
    </submittedName>
</protein>
<organism evidence="4">
    <name type="scientific">Desulfobacca acetoxidans</name>
    <dbReference type="NCBI Taxonomy" id="60893"/>
    <lineage>
        <taxon>Bacteria</taxon>
        <taxon>Pseudomonadati</taxon>
        <taxon>Thermodesulfobacteriota</taxon>
        <taxon>Desulfobaccia</taxon>
        <taxon>Desulfobaccales</taxon>
        <taxon>Desulfobaccaceae</taxon>
        <taxon>Desulfobacca</taxon>
    </lineage>
</organism>
<evidence type="ECO:0000313" key="4">
    <source>
        <dbReference type="EMBL" id="HGS05573.1"/>
    </source>
</evidence>
<keyword evidence="3" id="KW-0812">Transmembrane</keyword>
<dbReference type="GO" id="GO:0008654">
    <property type="term" value="P:phospholipid biosynthetic process"/>
    <property type="evidence" value="ECO:0007669"/>
    <property type="project" value="InterPro"/>
</dbReference>
<dbReference type="Gene3D" id="1.20.120.1760">
    <property type="match status" value="1"/>
</dbReference>
<dbReference type="PROSITE" id="PS00379">
    <property type="entry name" value="CDP_ALCOHOL_P_TRANSF"/>
    <property type="match status" value="1"/>
</dbReference>
<dbReference type="InterPro" id="IPR048254">
    <property type="entry name" value="CDP_ALCOHOL_P_TRANSF_CS"/>
</dbReference>
<comment type="similarity">
    <text evidence="2">Belongs to the CDP-alcohol phosphatidyltransferase class-I family.</text>
</comment>
<name>A0A7V4G900_9BACT</name>